<protein>
    <submittedName>
        <fullName evidence="1">Uncharacterized protein</fullName>
    </submittedName>
</protein>
<proteinExistence type="predicted"/>
<evidence type="ECO:0000313" key="2">
    <source>
        <dbReference type="Proteomes" id="UP000299102"/>
    </source>
</evidence>
<dbReference type="AlphaFoldDB" id="A0A4C1Z944"/>
<name>A0A4C1Z944_EUMVA</name>
<reference evidence="1 2" key="1">
    <citation type="journal article" date="2019" name="Commun. Biol.">
        <title>The bagworm genome reveals a unique fibroin gene that provides high tensile strength.</title>
        <authorList>
            <person name="Kono N."/>
            <person name="Nakamura H."/>
            <person name="Ohtoshi R."/>
            <person name="Tomita M."/>
            <person name="Numata K."/>
            <person name="Arakawa K."/>
        </authorList>
    </citation>
    <scope>NUCLEOTIDE SEQUENCE [LARGE SCALE GENOMIC DNA]</scope>
</reference>
<evidence type="ECO:0000313" key="1">
    <source>
        <dbReference type="EMBL" id="GBP84408.1"/>
    </source>
</evidence>
<dbReference type="Proteomes" id="UP000299102">
    <property type="component" value="Unassembled WGS sequence"/>
</dbReference>
<gene>
    <name evidence="1" type="ORF">EVAR_47795_1</name>
</gene>
<dbReference type="EMBL" id="BGZK01001677">
    <property type="protein sequence ID" value="GBP84408.1"/>
    <property type="molecule type" value="Genomic_DNA"/>
</dbReference>
<keyword evidence="2" id="KW-1185">Reference proteome</keyword>
<organism evidence="1 2">
    <name type="scientific">Eumeta variegata</name>
    <name type="common">Bagworm moth</name>
    <name type="synonym">Eumeta japonica</name>
    <dbReference type="NCBI Taxonomy" id="151549"/>
    <lineage>
        <taxon>Eukaryota</taxon>
        <taxon>Metazoa</taxon>
        <taxon>Ecdysozoa</taxon>
        <taxon>Arthropoda</taxon>
        <taxon>Hexapoda</taxon>
        <taxon>Insecta</taxon>
        <taxon>Pterygota</taxon>
        <taxon>Neoptera</taxon>
        <taxon>Endopterygota</taxon>
        <taxon>Lepidoptera</taxon>
        <taxon>Glossata</taxon>
        <taxon>Ditrysia</taxon>
        <taxon>Tineoidea</taxon>
        <taxon>Psychidae</taxon>
        <taxon>Oiketicinae</taxon>
        <taxon>Eumeta</taxon>
    </lineage>
</organism>
<accession>A0A4C1Z944</accession>
<sequence length="112" mass="12663">MLRTPVRRRTANYGCVRGRRNLMSLVFRRSIFENLYLVPPYLRTLQREEGTVALRTSLTNEGGGRTIIHSNDLGVGLGPMLGNCVGHRVLNTYGHHLRDDQGSFLDPQNVEI</sequence>
<comment type="caution">
    <text evidence="1">The sequence shown here is derived from an EMBL/GenBank/DDBJ whole genome shotgun (WGS) entry which is preliminary data.</text>
</comment>